<evidence type="ECO:0000313" key="2">
    <source>
        <dbReference type="Proteomes" id="UP000092154"/>
    </source>
</evidence>
<sequence>MHGYHRTASRGTSHAQPKLYFYNPTVRIKDNSEMPTAALRYAQNEDRTWAIRWGTNISVALFTGMQGRGRLNQGWNNLSHHGGGFSNNLSMYSRNYKMKILNQQVHHHDTGPHNFKGYWDSLSKERQQKYDAETTKLISEGTWSGNTVEVLEIEWKSNYI</sequence>
<keyword evidence="2" id="KW-1185">Reference proteome</keyword>
<organism evidence="1 2">
    <name type="scientific">Rhizopogon vinicolor AM-OR11-026</name>
    <dbReference type="NCBI Taxonomy" id="1314800"/>
    <lineage>
        <taxon>Eukaryota</taxon>
        <taxon>Fungi</taxon>
        <taxon>Dikarya</taxon>
        <taxon>Basidiomycota</taxon>
        <taxon>Agaricomycotina</taxon>
        <taxon>Agaricomycetes</taxon>
        <taxon>Agaricomycetidae</taxon>
        <taxon>Boletales</taxon>
        <taxon>Suillineae</taxon>
        <taxon>Rhizopogonaceae</taxon>
        <taxon>Rhizopogon</taxon>
    </lineage>
</organism>
<proteinExistence type="predicted"/>
<dbReference type="Proteomes" id="UP000092154">
    <property type="component" value="Unassembled WGS sequence"/>
</dbReference>
<reference evidence="1 2" key="1">
    <citation type="submission" date="2016-06" db="EMBL/GenBank/DDBJ databases">
        <title>Comparative genomics of the ectomycorrhizal sister species Rhizopogon vinicolor and Rhizopogon vesiculosus (Basidiomycota: Boletales) reveals a divergence of the mating type B locus.</title>
        <authorList>
            <consortium name="DOE Joint Genome Institute"/>
            <person name="Mujic A.B."/>
            <person name="Kuo A."/>
            <person name="Tritt A."/>
            <person name="Lipzen A."/>
            <person name="Chen C."/>
            <person name="Johnson J."/>
            <person name="Sharma A."/>
            <person name="Barry K."/>
            <person name="Grigoriev I.V."/>
            <person name="Spatafora J.W."/>
        </authorList>
    </citation>
    <scope>NUCLEOTIDE SEQUENCE [LARGE SCALE GENOMIC DNA]</scope>
    <source>
        <strain evidence="1 2">AM-OR11-026</strain>
    </source>
</reference>
<evidence type="ECO:0000313" key="1">
    <source>
        <dbReference type="EMBL" id="OAX42824.1"/>
    </source>
</evidence>
<dbReference type="AlphaFoldDB" id="A0A1B7NDM0"/>
<gene>
    <name evidence="1" type="ORF">K503DRAFT_779680</name>
</gene>
<accession>A0A1B7NDM0</accession>
<dbReference type="InParanoid" id="A0A1B7NDM0"/>
<name>A0A1B7NDM0_9AGAM</name>
<dbReference type="EMBL" id="KV448149">
    <property type="protein sequence ID" value="OAX42824.1"/>
    <property type="molecule type" value="Genomic_DNA"/>
</dbReference>
<protein>
    <submittedName>
        <fullName evidence="1">Uncharacterized protein</fullName>
    </submittedName>
</protein>
<dbReference type="OrthoDB" id="2641888at2759"/>